<reference evidence="13" key="1">
    <citation type="journal article" date="2019" name="Int. J. Syst. Evol. Microbiol.">
        <title>The Global Catalogue of Microorganisms (GCM) 10K type strain sequencing project: providing services to taxonomists for standard genome sequencing and annotation.</title>
        <authorList>
            <consortium name="The Broad Institute Genomics Platform"/>
            <consortium name="The Broad Institute Genome Sequencing Center for Infectious Disease"/>
            <person name="Wu L."/>
            <person name="Ma J."/>
        </authorList>
    </citation>
    <scope>NUCLEOTIDE SEQUENCE [LARGE SCALE GENOMIC DNA]</scope>
    <source>
        <strain evidence="13">KCTC 33576</strain>
    </source>
</reference>
<keyword evidence="13" id="KW-1185">Reference proteome</keyword>
<keyword evidence="5 11" id="KW-0812">Transmembrane</keyword>
<protein>
    <recommendedName>
        <fullName evidence="10">Cytochrome c oxidase polypeptide 4</fullName>
        <ecNumber evidence="10">7.1.1.9</ecNumber>
    </recommendedName>
    <alternativeName>
        <fullName evidence="10">Cytochrome aa3 subunit 4</fullName>
    </alternativeName>
    <alternativeName>
        <fullName evidence="10">Cytochrome c oxidase polypeptide IV</fullName>
    </alternativeName>
</protein>
<dbReference type="Proteomes" id="UP001597391">
    <property type="component" value="Unassembled WGS sequence"/>
</dbReference>
<dbReference type="RefSeq" id="WP_377464729.1">
    <property type="nucleotide sequence ID" value="NZ_JBHUOP010000001.1"/>
</dbReference>
<dbReference type="Pfam" id="PF12270">
    <property type="entry name" value="Cyt_c_ox_IV"/>
    <property type="match status" value="1"/>
</dbReference>
<proteinExistence type="inferred from homology"/>
<evidence type="ECO:0000256" key="11">
    <source>
        <dbReference type="SAM" id="Phobius"/>
    </source>
</evidence>
<feature type="transmembrane region" description="Helical" evidence="11">
    <location>
        <begin position="31"/>
        <end position="53"/>
    </location>
</feature>
<evidence type="ECO:0000313" key="12">
    <source>
        <dbReference type="EMBL" id="MFD2839280.1"/>
    </source>
</evidence>
<dbReference type="EMBL" id="JBHUOP010000001">
    <property type="protein sequence ID" value="MFD2839280.1"/>
    <property type="molecule type" value="Genomic_DNA"/>
</dbReference>
<keyword evidence="7 11" id="KW-1133">Transmembrane helix</keyword>
<sequence>MKIEANLFNLLIPFFIVIAVIYGFMTDWNEWVGFTCLILTAGLVFMVGVYLSLVARRIDPRPSDDPEGEIAQGAGPYGFFSPWSWWPIVLAGAASICFLGVAIGWWIFGVGAVLGVIALVGWVFEYSRGIHSH</sequence>
<dbReference type="EC" id="7.1.1.9" evidence="10"/>
<evidence type="ECO:0000256" key="1">
    <source>
        <dbReference type="ARBA" id="ARBA00002536"/>
    </source>
</evidence>
<gene>
    <name evidence="12" type="ORF">ACFSYH_01680</name>
</gene>
<comment type="caution">
    <text evidence="12">The sequence shown here is derived from an EMBL/GenBank/DDBJ whole genome shotgun (WGS) entry which is preliminary data.</text>
</comment>
<comment type="subunit">
    <text evidence="10">Associates with subunits I, II and III to form cytochrome c oxidase.</text>
</comment>
<feature type="transmembrane region" description="Helical" evidence="11">
    <location>
        <begin position="7"/>
        <end position="25"/>
    </location>
</feature>
<accession>A0ABW5XBE6</accession>
<evidence type="ECO:0000256" key="5">
    <source>
        <dbReference type="ARBA" id="ARBA00022692"/>
    </source>
</evidence>
<keyword evidence="6 10" id="KW-1278">Translocase</keyword>
<dbReference type="PIRSF" id="PIRSF017385">
    <property type="entry name" value="CtaF"/>
    <property type="match status" value="1"/>
</dbReference>
<evidence type="ECO:0000256" key="2">
    <source>
        <dbReference type="ARBA" id="ARBA00004651"/>
    </source>
</evidence>
<evidence type="ECO:0000256" key="10">
    <source>
        <dbReference type="PIRNR" id="PIRNR017385"/>
    </source>
</evidence>
<dbReference type="InterPro" id="IPR021050">
    <property type="entry name" value="Cyt_c_oxidase_su4_actinobac"/>
</dbReference>
<comment type="subcellular location">
    <subcellularLocation>
        <location evidence="2">Cell membrane</location>
        <topology evidence="2">Multi-pass membrane protein</topology>
    </subcellularLocation>
</comment>
<keyword evidence="4 10" id="KW-1003">Cell membrane</keyword>
<keyword evidence="8 10" id="KW-0472">Membrane</keyword>
<evidence type="ECO:0000256" key="9">
    <source>
        <dbReference type="ARBA" id="ARBA00047816"/>
    </source>
</evidence>
<comment type="function">
    <text evidence="1 10">Part of cytochrome c oxidase, its function is unknown.</text>
</comment>
<evidence type="ECO:0000256" key="6">
    <source>
        <dbReference type="ARBA" id="ARBA00022967"/>
    </source>
</evidence>
<evidence type="ECO:0000256" key="3">
    <source>
        <dbReference type="ARBA" id="ARBA00006870"/>
    </source>
</evidence>
<evidence type="ECO:0000256" key="4">
    <source>
        <dbReference type="ARBA" id="ARBA00022475"/>
    </source>
</evidence>
<evidence type="ECO:0000313" key="13">
    <source>
        <dbReference type="Proteomes" id="UP001597391"/>
    </source>
</evidence>
<evidence type="ECO:0000256" key="7">
    <source>
        <dbReference type="ARBA" id="ARBA00022989"/>
    </source>
</evidence>
<comment type="catalytic activity">
    <reaction evidence="9 10">
        <text>4 Fe(II)-[cytochrome c] + O2 + 8 H(+)(in) = 4 Fe(III)-[cytochrome c] + 2 H2O + 4 H(+)(out)</text>
        <dbReference type="Rhea" id="RHEA:11436"/>
        <dbReference type="Rhea" id="RHEA-COMP:10350"/>
        <dbReference type="Rhea" id="RHEA-COMP:14399"/>
        <dbReference type="ChEBI" id="CHEBI:15377"/>
        <dbReference type="ChEBI" id="CHEBI:15378"/>
        <dbReference type="ChEBI" id="CHEBI:15379"/>
        <dbReference type="ChEBI" id="CHEBI:29033"/>
        <dbReference type="ChEBI" id="CHEBI:29034"/>
        <dbReference type="EC" id="7.1.1.9"/>
    </reaction>
</comment>
<name>A0ABW5XBE6_9MICO</name>
<evidence type="ECO:0000256" key="8">
    <source>
        <dbReference type="ARBA" id="ARBA00023136"/>
    </source>
</evidence>
<feature type="transmembrane region" description="Helical" evidence="11">
    <location>
        <begin position="107"/>
        <end position="124"/>
    </location>
</feature>
<comment type="similarity">
    <text evidence="3 10">Belongs to the cytochrome c oxidase bacterial subunit CtaF family.</text>
</comment>
<organism evidence="12 13">
    <name type="scientific">Populibacterium corticicola</name>
    <dbReference type="NCBI Taxonomy" id="1812826"/>
    <lineage>
        <taxon>Bacteria</taxon>
        <taxon>Bacillati</taxon>
        <taxon>Actinomycetota</taxon>
        <taxon>Actinomycetes</taxon>
        <taxon>Micrococcales</taxon>
        <taxon>Jonesiaceae</taxon>
        <taxon>Populibacterium</taxon>
    </lineage>
</organism>